<organism evidence="1 2">
    <name type="scientific">Pseudoalteromonas luteoviolacea NCIMB 1942</name>
    <dbReference type="NCBI Taxonomy" id="1365253"/>
    <lineage>
        <taxon>Bacteria</taxon>
        <taxon>Pseudomonadati</taxon>
        <taxon>Pseudomonadota</taxon>
        <taxon>Gammaproteobacteria</taxon>
        <taxon>Alteromonadales</taxon>
        <taxon>Pseudoalteromonadaceae</taxon>
        <taxon>Pseudoalteromonas</taxon>
    </lineage>
</organism>
<dbReference type="RefSeq" id="WP_063376076.1">
    <property type="nucleotide sequence ID" value="NZ_AUXT01000083.1"/>
</dbReference>
<protein>
    <recommendedName>
        <fullName evidence="3">PAAR motif family protein</fullName>
    </recommendedName>
</protein>
<dbReference type="EMBL" id="AUXT01000083">
    <property type="protein sequence ID" value="KZN53426.1"/>
    <property type="molecule type" value="Genomic_DNA"/>
</dbReference>
<dbReference type="PATRIC" id="fig|1365253.3.peg.1181"/>
<reference evidence="1 2" key="1">
    <citation type="submission" date="2013-07" db="EMBL/GenBank/DDBJ databases">
        <title>Comparative Genomic and Metabolomic Analysis of Twelve Strains of Pseudoalteromonas luteoviolacea.</title>
        <authorList>
            <person name="Vynne N.G."/>
            <person name="Mansson M."/>
            <person name="Gram L."/>
        </authorList>
    </citation>
    <scope>NUCLEOTIDE SEQUENCE [LARGE SCALE GENOMIC DNA]</scope>
    <source>
        <strain evidence="1 2">NCIMB 1942</strain>
    </source>
</reference>
<dbReference type="Proteomes" id="UP000076587">
    <property type="component" value="Unassembled WGS sequence"/>
</dbReference>
<proteinExistence type="predicted"/>
<sequence>MPAISVDGAITDVHANYAPGTITASGPKFTVGGVDVLREGDSVSDHVYIPDPKVKHSGMVVSAGAPSFTIGGKAVARLGDPTNCGGKIAVGVGSFTVGDK</sequence>
<dbReference type="AlphaFoldDB" id="A0A167FZU9"/>
<comment type="caution">
    <text evidence="1">The sequence shown here is derived from an EMBL/GenBank/DDBJ whole genome shotgun (WGS) entry which is preliminary data.</text>
</comment>
<accession>A0A167FZU9</accession>
<name>A0A167FZU9_9GAMM</name>
<dbReference type="CDD" id="cd14737">
    <property type="entry name" value="PAAR_1"/>
    <property type="match status" value="1"/>
</dbReference>
<evidence type="ECO:0000313" key="1">
    <source>
        <dbReference type="EMBL" id="KZN53426.1"/>
    </source>
</evidence>
<dbReference type="InterPro" id="IPR008727">
    <property type="entry name" value="PAAR_motif"/>
</dbReference>
<evidence type="ECO:0008006" key="3">
    <source>
        <dbReference type="Google" id="ProtNLM"/>
    </source>
</evidence>
<dbReference type="Pfam" id="PF05488">
    <property type="entry name" value="PAAR_motif"/>
    <property type="match status" value="1"/>
</dbReference>
<dbReference type="OrthoDB" id="6301130at2"/>
<evidence type="ECO:0000313" key="2">
    <source>
        <dbReference type="Proteomes" id="UP000076587"/>
    </source>
</evidence>
<gene>
    <name evidence="1" type="ORF">N482_24915</name>
</gene>
<dbReference type="Gene3D" id="2.60.200.60">
    <property type="match status" value="1"/>
</dbReference>